<feature type="region of interest" description="Disordered" evidence="11">
    <location>
        <begin position="1400"/>
        <end position="1421"/>
    </location>
</feature>
<dbReference type="Proteomes" id="UP001604336">
    <property type="component" value="Unassembled WGS sequence"/>
</dbReference>
<dbReference type="PANTHER" id="PTHR21497:SF53">
    <property type="entry name" value="E3 UBIQUITIN-PROTEIN LIGASE PRT6"/>
    <property type="match status" value="1"/>
</dbReference>
<comment type="similarity">
    <text evidence="8 10">Belongs to the E3 ubiquitin-protein ligase UBR1-like family.</text>
</comment>
<evidence type="ECO:0000256" key="12">
    <source>
        <dbReference type="SAM" id="Phobius"/>
    </source>
</evidence>
<evidence type="ECO:0000313" key="14">
    <source>
        <dbReference type="EMBL" id="KAL2485223.1"/>
    </source>
</evidence>
<organism evidence="14 15">
    <name type="scientific">Abeliophyllum distichum</name>
    <dbReference type="NCBI Taxonomy" id="126358"/>
    <lineage>
        <taxon>Eukaryota</taxon>
        <taxon>Viridiplantae</taxon>
        <taxon>Streptophyta</taxon>
        <taxon>Embryophyta</taxon>
        <taxon>Tracheophyta</taxon>
        <taxon>Spermatophyta</taxon>
        <taxon>Magnoliopsida</taxon>
        <taxon>eudicotyledons</taxon>
        <taxon>Gunneridae</taxon>
        <taxon>Pentapetalae</taxon>
        <taxon>asterids</taxon>
        <taxon>lamiids</taxon>
        <taxon>Lamiales</taxon>
        <taxon>Oleaceae</taxon>
        <taxon>Forsythieae</taxon>
        <taxon>Abeliophyllum</taxon>
    </lineage>
</organism>
<proteinExistence type="inferred from homology"/>
<dbReference type="EMBL" id="JBFOLK010000009">
    <property type="protein sequence ID" value="KAL2485223.1"/>
    <property type="molecule type" value="Genomic_DNA"/>
</dbReference>
<keyword evidence="3 10" id="KW-0808">Transferase</keyword>
<reference evidence="15" key="1">
    <citation type="submission" date="2024-07" db="EMBL/GenBank/DDBJ databases">
        <title>Two chromosome-level genome assemblies of Korean endemic species Abeliophyllum distichum and Forsythia ovata (Oleaceae).</title>
        <authorList>
            <person name="Jang H."/>
        </authorList>
    </citation>
    <scope>NUCLEOTIDE SEQUENCE [LARGE SCALE GENOMIC DNA]</scope>
</reference>
<dbReference type="InterPro" id="IPR039164">
    <property type="entry name" value="UBR1-like"/>
</dbReference>
<keyword evidence="15" id="KW-1185">Reference proteome</keyword>
<dbReference type="CDD" id="cd16482">
    <property type="entry name" value="RING-H2_UBR1-like"/>
    <property type="match status" value="1"/>
</dbReference>
<evidence type="ECO:0000256" key="7">
    <source>
        <dbReference type="ARBA" id="ARBA00022833"/>
    </source>
</evidence>
<evidence type="ECO:0000256" key="2">
    <source>
        <dbReference type="ARBA" id="ARBA00004906"/>
    </source>
</evidence>
<comment type="caution">
    <text evidence="14">The sequence shown here is derived from an EMBL/GenBank/DDBJ whole genome shotgun (WGS) entry which is preliminary data.</text>
</comment>
<feature type="zinc finger region" description="UBR-type" evidence="9">
    <location>
        <begin position="116"/>
        <end position="186"/>
    </location>
</feature>
<dbReference type="PROSITE" id="PS51157">
    <property type="entry name" value="ZF_UBR"/>
    <property type="match status" value="1"/>
</dbReference>
<dbReference type="FunFam" id="2.10.110.30:FF:000002">
    <property type="entry name" value="Putative e3 ubiquitin-protein ligase ubr3"/>
    <property type="match status" value="1"/>
</dbReference>
<dbReference type="GO" id="GO:0061630">
    <property type="term" value="F:ubiquitin protein ligase activity"/>
    <property type="evidence" value="ECO:0007669"/>
    <property type="project" value="UniProtKB-UniRule"/>
</dbReference>
<evidence type="ECO:0000259" key="13">
    <source>
        <dbReference type="PROSITE" id="PS51157"/>
    </source>
</evidence>
<gene>
    <name evidence="14" type="ORF">Adt_29979</name>
</gene>
<dbReference type="Gene3D" id="2.10.110.30">
    <property type="match status" value="1"/>
</dbReference>
<sequence>MDTVSSSESSITAHRHRILQRLSRLGVPEEYLNQGQTGLFAYAKSNKFRIPELVYAILPTHEDAMEAALEPRDGYIKEVDEDIFHESMIWLLWLMFEGEPNMALDHLAKISASQRGICGAVWGSSDIAYRCRTCEQDPTCAICVPCFENGNHKDHDYYVIYTSGGCCDCGDISAWKREGFCSKHKGAEQIPPLPEEFAKSLGPVLDALLSYWKQKLVFAGIISKASPRASDHVAELQHTSDELTSAVVETLLYFCKHSESLLCFISGRVSSSVGLLEVLLRAERFISDGVTRKLHELLLKLLCEPIFKYEFAIVFLGYYPTVINEAIKECSDTIFKKYPLLSTFSVQIFTVPSLTQLLVEDMNLLSMLLDCLGNIFFCCAGEDGRLQVAKFASLYEITFRVIEDIRFVMSHSIVIKYLCQGRRDLVRTWMKLLAFVQGMSPQKRATGSHIEEEDENMQLPFFLGHLLANILSLLVDGAFSVTSVEETNEQASFSTSKTEFEDQDSLRHAEVGRLSREISVSSITGKSTFSHASRAAELNIGSFPIPSSALWLTFECLRAIENWLGLDNPVGPLGVLSPKTRKGSVNNSIALKRTLSKFRRDGDIFKSHTAPSSNYRLTNSSEVLGKQCSLPSDSSLNIGVGLGCGRSMGLDAGPGGRDDNMMEGENVAELEGLQALSWSDWPNITCDVSSQDISVHIPLHRLLSMILLTALKQCYGESAPSSLVSASSADPSTPPYGNFLGHILGGCHPYGFSAFLMEHPLRIRVFCAEVRAGMWRRNGDDPILSIECYRSVRWSELGQDLDIFLLQCCAALAPPDRYVKRILERFGLLNYLSLDLEQFSEHEPTLVVEMLTLLIQIVKERRFCGLTTTECLQRELVYKLSIGDATRSQLVESLPRDISKIDELQEILDTVAEYSNPSGMTQGMYKLRSTYWKELDLYHPRLSSRDLQVSVERYFHVFSASAFTTQLPKWAKIYYPFRVIAQIATCKTVLQTVRAVLFYAVFKDNLGASRAPDDVVLTALHLLALALDICQVQRKYGDLLCDVGDKIPILAFACEEICKNKYGDQSMISLLVLLMRIHKKENAKNFMEAGNFNLSYLIGDILKKFAVFEPGCMIKLQKLAPELVNQLSQSIANGDTNEMESASDSETEKRKVKARERQAAILEKMRAQQCEFLASINSSGDDDIDDTKSGQDICDSCDENNSQESAQVICSLCRAQSSSSPVSFLVLLQKSRLLSLVERGPPSWEQVSSSGKEPASKSTTSINQLSQRSSISGGSGMISSSQLVDVIQNAVNDFDLLGQPREVNDFLDFIRAHFPSIKNVQLPYISKDTREKTVFSLETLEEHMYLRIRGKSHAILWDSDSQNKDEFLSITGGSLESSSNAESLLLGKYIATLSKQTLMNPSAPGNVHSPSDRARSESNRLHPEDNGFGPIGSDGICVSSCGHAVHQRCLDRYLSSHRQWYGRRIVREGGHIVDLDQGEFLCPVCRGLANSVLLASSRDLRRVPQPPTISTVDSMYADTPSTSSDRDASSLRLQDALSILKSAADIARSNEIRKVFPMQQNVGMRPDFEPVFRVLSGMYFPGQDKMLESGRISHAIILWDALKYSIISAEIVTRSRNNSSSANYSLSALYKEINSTNGFILSLLLNVTQSMRTENSLCVLLRLRGSQLFAESICSGTSPNKYPNYRWQQGGGMLYILENAEAEIQYPDIQFWEHASEPVLARDAFSSLMWTLFCLPWPFLSCKESYLSLVHAFYVVNITKAIITNCKKWQYHRSDFGSHDCLITDIYKFIGEHGEAQHCFDSNYINPAYDVKDAIRSLSFPYLRRCAFLWKLINHSNPVPFSDGANQLDGQLYAADDVIEGDNIELSEVEKLEKMFNIPPLGVIINDEKTRLVALRWLHHLSEGSEADKFYSLLKCTPAVPFRLMLLPRLYQDLLQRYFKKHCPNCGTVPEEPALCLLCGKLCSPNWKTCCRESSCQTHGMSCGAGIGVFLLIRRTTILLQRSARQTLWPSPYLDAFGEEDVKMHRGRPLFLNEERYAALAHMVASHGLDPSSEVLRQTTLVADQICRWYSILNLVAKCQQYLCIHILVRHNGYKSQWWFLSSIIQLVEVILIFFLGVEACPDDRFFGK</sequence>
<accession>A0ABD1R9X2</accession>
<dbReference type="InterPro" id="IPR044046">
    <property type="entry name" value="E3_ligase_UBR-like_C"/>
</dbReference>
<feature type="compositionally biased region" description="Basic and acidic residues" evidence="11">
    <location>
        <begin position="1410"/>
        <end position="1421"/>
    </location>
</feature>
<keyword evidence="12" id="KW-1133">Transmembrane helix</keyword>
<keyword evidence="12" id="KW-0812">Transmembrane</keyword>
<dbReference type="GO" id="GO:0008270">
    <property type="term" value="F:zinc ion binding"/>
    <property type="evidence" value="ECO:0007669"/>
    <property type="project" value="UniProtKB-UniRule"/>
</dbReference>
<evidence type="ECO:0000256" key="11">
    <source>
        <dbReference type="SAM" id="MobiDB-lite"/>
    </source>
</evidence>
<comment type="catalytic activity">
    <reaction evidence="1 10">
        <text>S-ubiquitinyl-[E2 ubiquitin-conjugating enzyme]-L-cysteine + [acceptor protein]-L-lysine = [E2 ubiquitin-conjugating enzyme]-L-cysteine + N(6)-ubiquitinyl-[acceptor protein]-L-lysine.</text>
        <dbReference type="EC" id="2.3.2.27"/>
    </reaction>
</comment>
<comment type="function">
    <text evidence="10">Ubiquitin ligase protein which is a component of the N-end rule pathway. Recognizes and binds to proteins bearing specific N-terminal residues that are destabilizing according to the N-end rule, leading to their ubiquitination and subsequent degradation.</text>
</comment>
<keyword evidence="7 10" id="KW-0862">Zinc</keyword>
<evidence type="ECO:0000256" key="5">
    <source>
        <dbReference type="ARBA" id="ARBA00022771"/>
    </source>
</evidence>
<keyword evidence="5 10" id="KW-0863">Zinc-finger</keyword>
<dbReference type="Pfam" id="PF18995">
    <property type="entry name" value="PRT6_C"/>
    <property type="match status" value="1"/>
</dbReference>
<evidence type="ECO:0000256" key="9">
    <source>
        <dbReference type="PROSITE-ProRule" id="PRU00508"/>
    </source>
</evidence>
<keyword evidence="12" id="KW-0472">Membrane</keyword>
<evidence type="ECO:0000256" key="6">
    <source>
        <dbReference type="ARBA" id="ARBA00022786"/>
    </source>
</evidence>
<evidence type="ECO:0000313" key="15">
    <source>
        <dbReference type="Proteomes" id="UP001604336"/>
    </source>
</evidence>
<feature type="compositionally biased region" description="Polar residues" evidence="11">
    <location>
        <begin position="1508"/>
        <end position="1523"/>
    </location>
</feature>
<dbReference type="CDD" id="cd19673">
    <property type="entry name" value="UBR-box_UBR3"/>
    <property type="match status" value="1"/>
</dbReference>
<feature type="region of interest" description="Disordered" evidence="11">
    <location>
        <begin position="1242"/>
        <end position="1273"/>
    </location>
</feature>
<dbReference type="InterPro" id="IPR055194">
    <property type="entry name" value="UBR1-like_WH"/>
</dbReference>
<feature type="region of interest" description="Disordered" evidence="11">
    <location>
        <begin position="1505"/>
        <end position="1528"/>
    </location>
</feature>
<feature type="transmembrane region" description="Helical" evidence="12">
    <location>
        <begin position="2098"/>
        <end position="2118"/>
    </location>
</feature>
<dbReference type="GO" id="GO:0016567">
    <property type="term" value="P:protein ubiquitination"/>
    <property type="evidence" value="ECO:0007669"/>
    <property type="project" value="UniProtKB-UniRule"/>
</dbReference>
<name>A0ABD1R9X2_9LAMI</name>
<evidence type="ECO:0000256" key="8">
    <source>
        <dbReference type="ARBA" id="ARBA00046341"/>
    </source>
</evidence>
<evidence type="ECO:0000256" key="1">
    <source>
        <dbReference type="ARBA" id="ARBA00000900"/>
    </source>
</evidence>
<keyword evidence="4 10" id="KW-0479">Metal-binding</keyword>
<evidence type="ECO:0000256" key="3">
    <source>
        <dbReference type="ARBA" id="ARBA00022679"/>
    </source>
</evidence>
<evidence type="ECO:0000256" key="4">
    <source>
        <dbReference type="ARBA" id="ARBA00022723"/>
    </source>
</evidence>
<comment type="pathway">
    <text evidence="2 10">Protein modification; protein ubiquitination.</text>
</comment>
<dbReference type="Pfam" id="PF22960">
    <property type="entry name" value="WHD_UBR1"/>
    <property type="match status" value="1"/>
</dbReference>
<dbReference type="Pfam" id="PF02207">
    <property type="entry name" value="zf-UBR"/>
    <property type="match status" value="1"/>
</dbReference>
<feature type="compositionally biased region" description="Polar residues" evidence="11">
    <location>
        <begin position="1245"/>
        <end position="1268"/>
    </location>
</feature>
<dbReference type="EC" id="2.3.2.27" evidence="10"/>
<dbReference type="PANTHER" id="PTHR21497">
    <property type="entry name" value="UBIQUITIN LIGASE E3 ALPHA-RELATED"/>
    <property type="match status" value="1"/>
</dbReference>
<dbReference type="GO" id="GO:0071596">
    <property type="term" value="P:ubiquitin-dependent protein catabolic process via the N-end rule pathway"/>
    <property type="evidence" value="ECO:0007669"/>
    <property type="project" value="UniProtKB-UniRule"/>
</dbReference>
<dbReference type="InterPro" id="IPR003126">
    <property type="entry name" value="Znf_UBR"/>
</dbReference>
<protein>
    <recommendedName>
        <fullName evidence="10">E3 ubiquitin-protein ligase</fullName>
        <ecNumber evidence="10">2.3.2.27</ecNumber>
    </recommendedName>
</protein>
<dbReference type="SMART" id="SM00396">
    <property type="entry name" value="ZnF_UBR1"/>
    <property type="match status" value="1"/>
</dbReference>
<feature type="domain" description="UBR-type" evidence="13">
    <location>
        <begin position="116"/>
        <end position="186"/>
    </location>
</feature>
<keyword evidence="6 10" id="KW-0833">Ubl conjugation pathway</keyword>
<evidence type="ECO:0000256" key="10">
    <source>
        <dbReference type="RuleBase" id="RU366018"/>
    </source>
</evidence>